<proteinExistence type="predicted"/>
<evidence type="ECO:0000259" key="3">
    <source>
        <dbReference type="Pfam" id="PF23304"/>
    </source>
</evidence>
<evidence type="ECO:0000256" key="1">
    <source>
        <dbReference type="SAM" id="SignalP"/>
    </source>
</evidence>
<dbReference type="GO" id="GO:1905515">
    <property type="term" value="P:non-motile cilium assembly"/>
    <property type="evidence" value="ECO:0007669"/>
    <property type="project" value="InterPro"/>
</dbReference>
<dbReference type="InterPro" id="IPR056419">
    <property type="entry name" value="GAE_BBS1"/>
</dbReference>
<evidence type="ECO:0000313" key="5">
    <source>
        <dbReference type="Proteomes" id="UP000570595"/>
    </source>
</evidence>
<dbReference type="InterPro" id="IPR011047">
    <property type="entry name" value="Quinoprotein_ADH-like_sf"/>
</dbReference>
<dbReference type="GO" id="GO:0005930">
    <property type="term" value="C:axoneme"/>
    <property type="evidence" value="ECO:0007669"/>
    <property type="project" value="TreeGrafter"/>
</dbReference>
<feature type="domain" description="Bardet-Biedl syndrome 1 N-terminal" evidence="2">
    <location>
        <begin position="278"/>
        <end position="388"/>
    </location>
</feature>
<name>A0A7J6LRM9_PEROL</name>
<evidence type="ECO:0000259" key="2">
    <source>
        <dbReference type="Pfam" id="PF14779"/>
    </source>
</evidence>
<sequence length="895" mass="98840">MTLPTIALLLLLSSGASALQGSKRLADALGDVSVTSDNHCVIKWDNKMLDIRLEDNFEKKGRVIEGSFFIDWTPKDGKSFYHSIGFEGNGAFAVTTKRSGEETIEYEEMGKAEEAYDFFSGLTPFVKLRKEVNAELRNWIPHQRNSADDNMAKCRKVFVILATNPPRGYDTGLEWVASFYERALPLPSLVNVKRVVKSWEAAPLTDEAVLKSHRALSGSSAPDHDIERGQFQSDLLKGAGRGWTQLASVSLLLMDSSQRVWIDAWECPSADFVSYSQQMCKYHSFTSSARWPGMADVDASGEGRLIMVDRKRRIRVYQGTKVAWEQLLPAIPTAVQPFYPSSDAAVPSIAVASGADLFVYRFLKPHLKFTLPAIEATAEELAIWQDLRFAALKSRRSDRYEAEESGLALPELDEDAAESPRLPDDLDVALDFYLGRLQELRESGKNISVRAQDILATVENPRLMEGLLNEVLQVDASDDAALLQTWQTITCLDALKKNQNSKTAVSMLVAACESGTVFVLNSGLTGIATKVDLPEGSVPALMAVSGLYDLEYRIVIATRGGAILSIKNGQVMNVKISLDAMPVGLVKLGKMIYVGCMNFRLHCYHVKGKKMHTLLMPAPILAMEEFSWETTGTMKVLVVALRNGEIRIYNGKHLVNTITLRGGHMVAGVCLGTYGREEATMAVSTKAGAVILKILQRDVKLNTKEGSTAGPPPEQDIPLNVPKKTRLYIEQTEREREQPVEIHRAFQRDLCKLRLRTVREYVKILSANRRGQITTVKSSGSDNKIDVKASVQGIGPLFRLSVSITARGGGRPLADMILVTFPNTQLYSVDTPQMRLPTLVPGIEYSFYIPLQFIGEPASGITDSVRLLIVDAAEHGSKPRAIYVVHMPVSDVDIE</sequence>
<dbReference type="Pfam" id="PF14779">
    <property type="entry name" value="BBS1"/>
    <property type="match status" value="2"/>
</dbReference>
<dbReference type="GO" id="GO:0005119">
    <property type="term" value="F:smoothened binding"/>
    <property type="evidence" value="ECO:0007669"/>
    <property type="project" value="TreeGrafter"/>
</dbReference>
<comment type="caution">
    <text evidence="4">The sequence shown here is derived from an EMBL/GenBank/DDBJ whole genome shotgun (WGS) entry which is preliminary data.</text>
</comment>
<feature type="signal peptide" evidence="1">
    <location>
        <begin position="1"/>
        <end position="18"/>
    </location>
</feature>
<accession>A0A7J6LRM9</accession>
<dbReference type="Proteomes" id="UP000570595">
    <property type="component" value="Unassembled WGS sequence"/>
</dbReference>
<organism evidence="4 5">
    <name type="scientific">Perkinsus olseni</name>
    <name type="common">Perkinsus atlanticus</name>
    <dbReference type="NCBI Taxonomy" id="32597"/>
    <lineage>
        <taxon>Eukaryota</taxon>
        <taxon>Sar</taxon>
        <taxon>Alveolata</taxon>
        <taxon>Perkinsozoa</taxon>
        <taxon>Perkinsea</taxon>
        <taxon>Perkinsida</taxon>
        <taxon>Perkinsidae</taxon>
        <taxon>Perkinsus</taxon>
    </lineage>
</organism>
<dbReference type="SUPFAM" id="SSF50998">
    <property type="entry name" value="Quinoprotein alcohol dehydrogenase-like"/>
    <property type="match status" value="1"/>
</dbReference>
<keyword evidence="1" id="KW-0732">Signal</keyword>
<feature type="chain" id="PRO_5029855253" evidence="1">
    <location>
        <begin position="19"/>
        <end position="895"/>
    </location>
</feature>
<reference evidence="4 5" key="1">
    <citation type="submission" date="2020-04" db="EMBL/GenBank/DDBJ databases">
        <title>Perkinsus olseni comparative genomics.</title>
        <authorList>
            <person name="Bogema D.R."/>
        </authorList>
    </citation>
    <scope>NUCLEOTIDE SEQUENCE [LARGE SCALE GENOMIC DNA]</scope>
    <source>
        <strain evidence="4">ATCC PRA-179</strain>
    </source>
</reference>
<dbReference type="GO" id="GO:0061512">
    <property type="term" value="P:protein localization to cilium"/>
    <property type="evidence" value="ECO:0007669"/>
    <property type="project" value="TreeGrafter"/>
</dbReference>
<dbReference type="PANTHER" id="PTHR20870:SF0">
    <property type="entry name" value="BARDET-BIEDL SYNDROME 1 PROTEIN"/>
    <property type="match status" value="1"/>
</dbReference>
<dbReference type="PANTHER" id="PTHR20870">
    <property type="entry name" value="BARDET-BIEDL SYNDROME 1 PROTEIN"/>
    <property type="match status" value="1"/>
</dbReference>
<dbReference type="OrthoDB" id="10259809at2759"/>
<dbReference type="Pfam" id="PF23304">
    <property type="entry name" value="GAE_BBS1"/>
    <property type="match status" value="1"/>
</dbReference>
<dbReference type="GO" id="GO:0005815">
    <property type="term" value="C:microtubule organizing center"/>
    <property type="evidence" value="ECO:0007669"/>
    <property type="project" value="TreeGrafter"/>
</dbReference>
<feature type="domain" description="Bardet-Biedl syndrome 1 N-terminal" evidence="2">
    <location>
        <begin position="434"/>
        <end position="567"/>
    </location>
</feature>
<dbReference type="AlphaFoldDB" id="A0A7J6LRM9"/>
<dbReference type="GO" id="GO:0034464">
    <property type="term" value="C:BBSome"/>
    <property type="evidence" value="ECO:0007669"/>
    <property type="project" value="InterPro"/>
</dbReference>
<dbReference type="EMBL" id="JABAHT010000182">
    <property type="protein sequence ID" value="KAF4661958.1"/>
    <property type="molecule type" value="Genomic_DNA"/>
</dbReference>
<dbReference type="GO" id="GO:0005113">
    <property type="term" value="F:patched binding"/>
    <property type="evidence" value="ECO:0007669"/>
    <property type="project" value="TreeGrafter"/>
</dbReference>
<protein>
    <submittedName>
        <fullName evidence="4">Bardet-Biedl syndrome 1 protein</fullName>
    </submittedName>
</protein>
<dbReference type="InterPro" id="IPR032728">
    <property type="entry name" value="BBS1_N"/>
</dbReference>
<dbReference type="InterPro" id="IPR028784">
    <property type="entry name" value="BBS1"/>
</dbReference>
<feature type="domain" description="Bardet-Biedl syndrome 1 protein GAE" evidence="3">
    <location>
        <begin position="786"/>
        <end position="891"/>
    </location>
</feature>
<evidence type="ECO:0000313" key="4">
    <source>
        <dbReference type="EMBL" id="KAF4661958.1"/>
    </source>
</evidence>
<gene>
    <name evidence="4" type="primary">BBS1</name>
    <name evidence="4" type="ORF">FOZ61_002829</name>
</gene>